<name>A0AAV6WZD4_9LAMI</name>
<dbReference type="Pfam" id="PF02458">
    <property type="entry name" value="Transferase"/>
    <property type="match status" value="1"/>
</dbReference>
<accession>A0AAV6WZD4</accession>
<evidence type="ECO:0000313" key="3">
    <source>
        <dbReference type="Proteomes" id="UP000826271"/>
    </source>
</evidence>
<evidence type="ECO:0000313" key="2">
    <source>
        <dbReference type="EMBL" id="KAG8375489.1"/>
    </source>
</evidence>
<dbReference type="InterPro" id="IPR023213">
    <property type="entry name" value="CAT-like_dom_sf"/>
</dbReference>
<dbReference type="GO" id="GO:0016747">
    <property type="term" value="F:acyltransferase activity, transferring groups other than amino-acyl groups"/>
    <property type="evidence" value="ECO:0007669"/>
    <property type="project" value="TreeGrafter"/>
</dbReference>
<keyword evidence="3" id="KW-1185">Reference proteome</keyword>
<gene>
    <name evidence="2" type="ORF">BUALT_Bualt10G0105100</name>
</gene>
<comment type="caution">
    <text evidence="2">The sequence shown here is derived from an EMBL/GenBank/DDBJ whole genome shotgun (WGS) entry which is preliminary data.</text>
</comment>
<dbReference type="Proteomes" id="UP000826271">
    <property type="component" value="Unassembled WGS sequence"/>
</dbReference>
<dbReference type="InterPro" id="IPR050317">
    <property type="entry name" value="Plant_Fungal_Acyltransferase"/>
</dbReference>
<dbReference type="PANTHER" id="PTHR31642">
    <property type="entry name" value="TRICHOTHECENE 3-O-ACETYLTRANSFERASE"/>
    <property type="match status" value="1"/>
</dbReference>
<reference evidence="2" key="1">
    <citation type="submission" date="2019-10" db="EMBL/GenBank/DDBJ databases">
        <authorList>
            <person name="Zhang R."/>
            <person name="Pan Y."/>
            <person name="Wang J."/>
            <person name="Ma R."/>
            <person name="Yu S."/>
        </authorList>
    </citation>
    <scope>NUCLEOTIDE SEQUENCE</scope>
    <source>
        <strain evidence="2">LA-IB0</strain>
        <tissue evidence="2">Leaf</tissue>
    </source>
</reference>
<evidence type="ECO:0000256" key="1">
    <source>
        <dbReference type="ARBA" id="ARBA00009861"/>
    </source>
</evidence>
<sequence>MAEVSFICKRTALSNKPVQPGTFSPLSVLDHVMERNNLRIVFYYQLPARRKPGEITKKLRESISEMLSAFPVAIGRLLKNPEGQWTIKCNDAGLRIVEARVKGSLDEWLKNVHREKELKLVHWEEMFEKPYFWSTFYVQITEFEYGGLAIGLSCTHLLSDPASATVMIKAWADTTLRGKIISPPLFHPLPLRRPGNTNPDHQPYSNLINHYKSAILNSSPVSHVKQTTITLQFNQEMVKSCMAMAELSQTPFLALAALFWTCVSKAKGVKGGLIDMSICLDRRKVLGLDKGFFGNCMVYNKVHGDGLDENEVSKAAIAINEVVSRIDRDGVTDLIEWLEKRENCEDPPWMNGCDLICVNLEDVDSYSAVFEGNASPVRVSYYIEPSVGPGQVVILPSPSGDGPLSRVVSVTLPEDEAEKLLDDAIIKKFDPTILMGF</sequence>
<dbReference type="EMBL" id="WHWC01000010">
    <property type="protein sequence ID" value="KAG8375489.1"/>
    <property type="molecule type" value="Genomic_DNA"/>
</dbReference>
<protein>
    <recommendedName>
        <fullName evidence="4">Protein ECERIFERUM 26-like</fullName>
    </recommendedName>
</protein>
<dbReference type="Gene3D" id="3.30.559.10">
    <property type="entry name" value="Chloramphenicol acetyltransferase-like domain"/>
    <property type="match status" value="2"/>
</dbReference>
<dbReference type="AlphaFoldDB" id="A0AAV6WZD4"/>
<evidence type="ECO:0008006" key="4">
    <source>
        <dbReference type="Google" id="ProtNLM"/>
    </source>
</evidence>
<organism evidence="2 3">
    <name type="scientific">Buddleja alternifolia</name>
    <dbReference type="NCBI Taxonomy" id="168488"/>
    <lineage>
        <taxon>Eukaryota</taxon>
        <taxon>Viridiplantae</taxon>
        <taxon>Streptophyta</taxon>
        <taxon>Embryophyta</taxon>
        <taxon>Tracheophyta</taxon>
        <taxon>Spermatophyta</taxon>
        <taxon>Magnoliopsida</taxon>
        <taxon>eudicotyledons</taxon>
        <taxon>Gunneridae</taxon>
        <taxon>Pentapetalae</taxon>
        <taxon>asterids</taxon>
        <taxon>lamiids</taxon>
        <taxon>Lamiales</taxon>
        <taxon>Scrophulariaceae</taxon>
        <taxon>Buddlejeae</taxon>
        <taxon>Buddleja</taxon>
    </lineage>
</organism>
<comment type="similarity">
    <text evidence="1">Belongs to the plant acyltransferase family.</text>
</comment>
<proteinExistence type="inferred from homology"/>
<dbReference type="PANTHER" id="PTHR31642:SF26">
    <property type="entry name" value="HXXXD-TYPE ACYL-TRANSFERASE FAMILY PROTEIN"/>
    <property type="match status" value="1"/>
</dbReference>